<reference evidence="2" key="1">
    <citation type="submission" date="2023-04" db="EMBL/GenBank/DDBJ databases">
        <authorList>
            <person name="Vijverberg K."/>
            <person name="Xiong W."/>
            <person name="Schranz E."/>
        </authorList>
    </citation>
    <scope>NUCLEOTIDE SEQUENCE</scope>
</reference>
<gene>
    <name evidence="2" type="ORF">LSALG_LOCUS19836</name>
</gene>
<proteinExistence type="predicted"/>
<sequence>MSETGPGSGIKGVPLPTDPQNTPQTHSDCSSSAILRRRWKSKGLRSSVTDDDLCNSTARDQNTPTFAVDSHSPVSPRSYQDRYAPDPLQLKKETAFSRWSQLRVICCGERACIFFCSWLESLQVVNPCMRSSWSSETPNNPMIECLIMGEVLKEDRQNLWLSRTINDQLIDSAMAWVIHFMFVLDFGERRNREVTLENEKGKSQLLLRSGTFFFIQLECLKLLLV</sequence>
<feature type="compositionally biased region" description="Gly residues" evidence="1">
    <location>
        <begin position="1"/>
        <end position="10"/>
    </location>
</feature>
<evidence type="ECO:0000313" key="2">
    <source>
        <dbReference type="EMBL" id="CAI9280073.1"/>
    </source>
</evidence>
<accession>A0AA35YTQ1</accession>
<feature type="compositionally biased region" description="Polar residues" evidence="1">
    <location>
        <begin position="54"/>
        <end position="65"/>
    </location>
</feature>
<evidence type="ECO:0000256" key="1">
    <source>
        <dbReference type="SAM" id="MobiDB-lite"/>
    </source>
</evidence>
<evidence type="ECO:0000313" key="3">
    <source>
        <dbReference type="Proteomes" id="UP001177003"/>
    </source>
</evidence>
<keyword evidence="3" id="KW-1185">Reference proteome</keyword>
<feature type="region of interest" description="Disordered" evidence="1">
    <location>
        <begin position="47"/>
        <end position="82"/>
    </location>
</feature>
<protein>
    <submittedName>
        <fullName evidence="2">Uncharacterized protein</fullName>
    </submittedName>
</protein>
<name>A0AA35YTQ1_LACSI</name>
<dbReference type="EMBL" id="OX465080">
    <property type="protein sequence ID" value="CAI9280073.1"/>
    <property type="molecule type" value="Genomic_DNA"/>
</dbReference>
<organism evidence="2 3">
    <name type="scientific">Lactuca saligna</name>
    <name type="common">Willowleaf lettuce</name>
    <dbReference type="NCBI Taxonomy" id="75948"/>
    <lineage>
        <taxon>Eukaryota</taxon>
        <taxon>Viridiplantae</taxon>
        <taxon>Streptophyta</taxon>
        <taxon>Embryophyta</taxon>
        <taxon>Tracheophyta</taxon>
        <taxon>Spermatophyta</taxon>
        <taxon>Magnoliopsida</taxon>
        <taxon>eudicotyledons</taxon>
        <taxon>Gunneridae</taxon>
        <taxon>Pentapetalae</taxon>
        <taxon>asterids</taxon>
        <taxon>campanulids</taxon>
        <taxon>Asterales</taxon>
        <taxon>Asteraceae</taxon>
        <taxon>Cichorioideae</taxon>
        <taxon>Cichorieae</taxon>
        <taxon>Lactucinae</taxon>
        <taxon>Lactuca</taxon>
    </lineage>
</organism>
<feature type="region of interest" description="Disordered" evidence="1">
    <location>
        <begin position="1"/>
        <end position="31"/>
    </location>
</feature>
<feature type="compositionally biased region" description="Polar residues" evidence="1">
    <location>
        <begin position="18"/>
        <end position="31"/>
    </location>
</feature>
<dbReference type="Proteomes" id="UP001177003">
    <property type="component" value="Chromosome 4"/>
</dbReference>
<dbReference type="AlphaFoldDB" id="A0AA35YTQ1"/>